<feature type="transmembrane region" description="Helical" evidence="5">
    <location>
        <begin position="420"/>
        <end position="441"/>
    </location>
</feature>
<dbReference type="GO" id="GO:0005886">
    <property type="term" value="C:plasma membrane"/>
    <property type="evidence" value="ECO:0007669"/>
    <property type="project" value="TreeGrafter"/>
</dbReference>
<dbReference type="NCBIfam" id="TIGR00785">
    <property type="entry name" value="dass"/>
    <property type="match status" value="1"/>
</dbReference>
<feature type="transmembrane region" description="Helical" evidence="5">
    <location>
        <begin position="220"/>
        <end position="246"/>
    </location>
</feature>
<evidence type="ECO:0000313" key="7">
    <source>
        <dbReference type="Proteomes" id="UP000587760"/>
    </source>
</evidence>
<feature type="transmembrane region" description="Helical" evidence="5">
    <location>
        <begin position="390"/>
        <end position="408"/>
    </location>
</feature>
<dbReference type="EMBL" id="JACHGJ010000013">
    <property type="protein sequence ID" value="MBB6482508.1"/>
    <property type="molecule type" value="Genomic_DNA"/>
</dbReference>
<feature type="transmembrane region" description="Helical" evidence="5">
    <location>
        <begin position="276"/>
        <end position="294"/>
    </location>
</feature>
<accession>A0A841RJ13</accession>
<name>A0A841RJ13_9SPIO</name>
<sequence>MTRETGKKITYFSFASLVMIVMMVLPIPDSIRNAGKGVLTQEGQIAMGLLLFCLVLWMTEAIPFHITGMLGVVLLAVFRVDTFKNIVSVGFGNHIIAFFIGVLILSAFITKSGLGKRISVYLLSRTGNSTAMIIFGFMLVGALLSMWITNMAVAAMLLPLGVAILEEEGCLRLKSNFGKALMIASVWGPLIGGIGTPAGAGPNPIAIGFLKEIAGVDLSFTQWMMFGVPAVFLLLPIGWILLMILFKPEIKHLKKTREELRHEFDNYPPMSREEKLTLVIFLITVVLWLTSGLLGRLLGIAIPTSMPVLFTATLFFFPGVTSLKWKEIEEDVSWSGIILVVSGISIGMMLYQSGAAGWLSFVLLGGIGSLSPLVRVGAIVLIVMILKVALSSNSVTATIVIPIMIALADNLGFDALSITLPASITASLAFILVTSSPTNVIPYSAGYFSIRDFAKSGIIMTVFTTIIVSLVIYTVGSFTGLY</sequence>
<dbReference type="InterPro" id="IPR001898">
    <property type="entry name" value="SLC13A/DASS"/>
</dbReference>
<feature type="transmembrane region" description="Helical" evidence="5">
    <location>
        <begin position="130"/>
        <end position="160"/>
    </location>
</feature>
<reference evidence="6 7" key="1">
    <citation type="submission" date="2020-08" db="EMBL/GenBank/DDBJ databases">
        <title>Genomic Encyclopedia of Type Strains, Phase IV (KMG-IV): sequencing the most valuable type-strain genomes for metagenomic binning, comparative biology and taxonomic classification.</title>
        <authorList>
            <person name="Goeker M."/>
        </authorList>
    </citation>
    <scope>NUCLEOTIDE SEQUENCE [LARGE SCALE GENOMIC DNA]</scope>
    <source>
        <strain evidence="6 7">DSM 2461</strain>
    </source>
</reference>
<dbReference type="RefSeq" id="WP_184748747.1">
    <property type="nucleotide sequence ID" value="NZ_JACHGJ010000013.1"/>
</dbReference>
<evidence type="ECO:0000256" key="2">
    <source>
        <dbReference type="ARBA" id="ARBA00022692"/>
    </source>
</evidence>
<dbReference type="PANTHER" id="PTHR10283">
    <property type="entry name" value="SOLUTE CARRIER FAMILY 13 MEMBER"/>
    <property type="match status" value="1"/>
</dbReference>
<feature type="transmembrane region" description="Helical" evidence="5">
    <location>
        <begin position="47"/>
        <end position="78"/>
    </location>
</feature>
<keyword evidence="7" id="KW-1185">Reference proteome</keyword>
<keyword evidence="2 5" id="KW-0812">Transmembrane</keyword>
<proteinExistence type="predicted"/>
<feature type="transmembrane region" description="Helical" evidence="5">
    <location>
        <begin position="9"/>
        <end position="27"/>
    </location>
</feature>
<keyword evidence="3 5" id="KW-1133">Transmembrane helix</keyword>
<keyword evidence="4 5" id="KW-0472">Membrane</keyword>
<evidence type="ECO:0000256" key="5">
    <source>
        <dbReference type="SAM" id="Phobius"/>
    </source>
</evidence>
<feature type="transmembrane region" description="Helical" evidence="5">
    <location>
        <begin position="332"/>
        <end position="351"/>
    </location>
</feature>
<feature type="transmembrane region" description="Helical" evidence="5">
    <location>
        <begin position="180"/>
        <end position="200"/>
    </location>
</feature>
<organism evidence="6 7">
    <name type="scientific">Spirochaeta isovalerica</name>
    <dbReference type="NCBI Taxonomy" id="150"/>
    <lineage>
        <taxon>Bacteria</taxon>
        <taxon>Pseudomonadati</taxon>
        <taxon>Spirochaetota</taxon>
        <taxon>Spirochaetia</taxon>
        <taxon>Spirochaetales</taxon>
        <taxon>Spirochaetaceae</taxon>
        <taxon>Spirochaeta</taxon>
    </lineage>
</organism>
<protein>
    <submittedName>
        <fullName evidence="6">Sodium-dependent dicarboxylate transporter 2/3/5</fullName>
    </submittedName>
</protein>
<feature type="transmembrane region" description="Helical" evidence="5">
    <location>
        <begin position="90"/>
        <end position="110"/>
    </location>
</feature>
<dbReference type="AlphaFoldDB" id="A0A841RJ13"/>
<evidence type="ECO:0000313" key="6">
    <source>
        <dbReference type="EMBL" id="MBB6482508.1"/>
    </source>
</evidence>
<dbReference type="Proteomes" id="UP000587760">
    <property type="component" value="Unassembled WGS sequence"/>
</dbReference>
<dbReference type="GO" id="GO:0022857">
    <property type="term" value="F:transmembrane transporter activity"/>
    <property type="evidence" value="ECO:0007669"/>
    <property type="project" value="InterPro"/>
</dbReference>
<evidence type="ECO:0000256" key="1">
    <source>
        <dbReference type="ARBA" id="ARBA00004141"/>
    </source>
</evidence>
<evidence type="ECO:0000256" key="4">
    <source>
        <dbReference type="ARBA" id="ARBA00023136"/>
    </source>
</evidence>
<gene>
    <name evidence="6" type="ORF">HNR50_004208</name>
</gene>
<feature type="transmembrane region" description="Helical" evidence="5">
    <location>
        <begin position="300"/>
        <end position="320"/>
    </location>
</feature>
<feature type="transmembrane region" description="Helical" evidence="5">
    <location>
        <begin position="357"/>
        <end position="383"/>
    </location>
</feature>
<comment type="subcellular location">
    <subcellularLocation>
        <location evidence="1">Membrane</location>
        <topology evidence="1">Multi-pass membrane protein</topology>
    </subcellularLocation>
</comment>
<comment type="caution">
    <text evidence="6">The sequence shown here is derived from an EMBL/GenBank/DDBJ whole genome shotgun (WGS) entry which is preliminary data.</text>
</comment>
<feature type="transmembrane region" description="Helical" evidence="5">
    <location>
        <begin position="453"/>
        <end position="476"/>
    </location>
</feature>
<dbReference type="Pfam" id="PF00939">
    <property type="entry name" value="Na_sulph_symp"/>
    <property type="match status" value="1"/>
</dbReference>
<evidence type="ECO:0000256" key="3">
    <source>
        <dbReference type="ARBA" id="ARBA00022989"/>
    </source>
</evidence>